<feature type="transmembrane region" description="Helical" evidence="6">
    <location>
        <begin position="119"/>
        <end position="145"/>
    </location>
</feature>
<dbReference type="AlphaFoldDB" id="A0A1Y1ZMV4"/>
<keyword evidence="9" id="KW-1185">Reference proteome</keyword>
<dbReference type="EMBL" id="MCFA01000060">
    <property type="protein sequence ID" value="ORY11524.1"/>
    <property type="molecule type" value="Genomic_DNA"/>
</dbReference>
<evidence type="ECO:0000256" key="5">
    <source>
        <dbReference type="SAM" id="MobiDB-lite"/>
    </source>
</evidence>
<dbReference type="GO" id="GO:0035838">
    <property type="term" value="C:growing cell tip"/>
    <property type="evidence" value="ECO:0007669"/>
    <property type="project" value="TreeGrafter"/>
</dbReference>
<gene>
    <name evidence="8" type="ORF">BCR34DRAFT_587864</name>
</gene>
<evidence type="ECO:0000256" key="3">
    <source>
        <dbReference type="ARBA" id="ARBA00022989"/>
    </source>
</evidence>
<feature type="compositionally biased region" description="Gly residues" evidence="5">
    <location>
        <begin position="352"/>
        <end position="362"/>
    </location>
</feature>
<organism evidence="8 9">
    <name type="scientific">Clohesyomyces aquaticus</name>
    <dbReference type="NCBI Taxonomy" id="1231657"/>
    <lineage>
        <taxon>Eukaryota</taxon>
        <taxon>Fungi</taxon>
        <taxon>Dikarya</taxon>
        <taxon>Ascomycota</taxon>
        <taxon>Pezizomycotina</taxon>
        <taxon>Dothideomycetes</taxon>
        <taxon>Pleosporomycetidae</taxon>
        <taxon>Pleosporales</taxon>
        <taxon>Lindgomycetaceae</taxon>
        <taxon>Clohesyomyces</taxon>
    </lineage>
</organism>
<dbReference type="OrthoDB" id="2354757at2759"/>
<feature type="compositionally biased region" description="Pro residues" evidence="5">
    <location>
        <begin position="649"/>
        <end position="662"/>
    </location>
</feature>
<evidence type="ECO:0000256" key="2">
    <source>
        <dbReference type="ARBA" id="ARBA00022692"/>
    </source>
</evidence>
<keyword evidence="3 6" id="KW-1133">Transmembrane helix</keyword>
<dbReference type="Pfam" id="PF06687">
    <property type="entry name" value="SUR7"/>
    <property type="match status" value="1"/>
</dbReference>
<dbReference type="STRING" id="1231657.A0A1Y1ZMV4"/>
<evidence type="ECO:0000256" key="6">
    <source>
        <dbReference type="SAM" id="Phobius"/>
    </source>
</evidence>
<name>A0A1Y1ZMV4_9PLEO</name>
<feature type="signal peptide" evidence="7">
    <location>
        <begin position="1"/>
        <end position="25"/>
    </location>
</feature>
<feature type="transmembrane region" description="Helical" evidence="6">
    <location>
        <begin position="151"/>
        <end position="173"/>
    </location>
</feature>
<accession>A0A1Y1ZMV4</accession>
<keyword evidence="4 6" id="KW-0472">Membrane</keyword>
<feature type="compositionally biased region" description="Gly residues" evidence="5">
    <location>
        <begin position="705"/>
        <end position="714"/>
    </location>
</feature>
<comment type="caution">
    <text evidence="8">The sequence shown here is derived from an EMBL/GenBank/DDBJ whole genome shotgun (WGS) entry which is preliminary data.</text>
</comment>
<dbReference type="InterPro" id="IPR009571">
    <property type="entry name" value="SUR7/Rim9-like_fungi"/>
</dbReference>
<protein>
    <submittedName>
        <fullName evidence="8">SUR7/PalI family-domain-containing protein</fullName>
    </submittedName>
</protein>
<evidence type="ECO:0000313" key="8">
    <source>
        <dbReference type="EMBL" id="ORY11524.1"/>
    </source>
</evidence>
<keyword evidence="7" id="KW-0732">Signal</keyword>
<dbReference type="PANTHER" id="PTHR28013:SF3">
    <property type="entry name" value="PROTEIN DCV1-RELATED"/>
    <property type="match status" value="1"/>
</dbReference>
<evidence type="ECO:0000256" key="4">
    <source>
        <dbReference type="ARBA" id="ARBA00023136"/>
    </source>
</evidence>
<feature type="compositionally biased region" description="Low complexity" evidence="5">
    <location>
        <begin position="589"/>
        <end position="607"/>
    </location>
</feature>
<evidence type="ECO:0000256" key="1">
    <source>
        <dbReference type="ARBA" id="ARBA00004141"/>
    </source>
</evidence>
<evidence type="ECO:0000256" key="7">
    <source>
        <dbReference type="SAM" id="SignalP"/>
    </source>
</evidence>
<dbReference type="PANTHER" id="PTHR28013">
    <property type="entry name" value="PROTEIN DCV1-RELATED"/>
    <property type="match status" value="1"/>
</dbReference>
<feature type="compositionally biased region" description="Pro residues" evidence="5">
    <location>
        <begin position="331"/>
        <end position="351"/>
    </location>
</feature>
<comment type="subcellular location">
    <subcellularLocation>
        <location evidence="1">Membrane</location>
        <topology evidence="1">Multi-pass membrane protein</topology>
    </subcellularLocation>
</comment>
<dbReference type="GO" id="GO:0032153">
    <property type="term" value="C:cell division site"/>
    <property type="evidence" value="ECO:0007669"/>
    <property type="project" value="TreeGrafter"/>
</dbReference>
<dbReference type="InterPro" id="IPR051380">
    <property type="entry name" value="pH-response_reg_palI/RIM9"/>
</dbReference>
<proteinExistence type="predicted"/>
<keyword evidence="2 6" id="KW-0812">Transmembrane</keyword>
<dbReference type="GO" id="GO:0005886">
    <property type="term" value="C:plasma membrane"/>
    <property type="evidence" value="ECO:0007669"/>
    <property type="project" value="InterPro"/>
</dbReference>
<reference evidence="8 9" key="1">
    <citation type="submission" date="2016-07" db="EMBL/GenBank/DDBJ databases">
        <title>Pervasive Adenine N6-methylation of Active Genes in Fungi.</title>
        <authorList>
            <consortium name="DOE Joint Genome Institute"/>
            <person name="Mondo S.J."/>
            <person name="Dannebaum R.O."/>
            <person name="Kuo R.C."/>
            <person name="Labutti K."/>
            <person name="Haridas S."/>
            <person name="Kuo A."/>
            <person name="Salamov A."/>
            <person name="Ahrendt S.R."/>
            <person name="Lipzen A."/>
            <person name="Sullivan W."/>
            <person name="Andreopoulos W.B."/>
            <person name="Clum A."/>
            <person name="Lindquist E."/>
            <person name="Daum C."/>
            <person name="Ramamoorthy G.K."/>
            <person name="Gryganskyi A."/>
            <person name="Culley D."/>
            <person name="Magnuson J.K."/>
            <person name="James T.Y."/>
            <person name="O'Malley M.A."/>
            <person name="Stajich J.E."/>
            <person name="Spatafora J.W."/>
            <person name="Visel A."/>
            <person name="Grigoriev I.V."/>
        </authorList>
    </citation>
    <scope>NUCLEOTIDE SEQUENCE [LARGE SCALE GENOMIC DNA]</scope>
    <source>
        <strain evidence="8 9">CBS 115471</strain>
    </source>
</reference>
<dbReference type="Proteomes" id="UP000193144">
    <property type="component" value="Unassembled WGS sequence"/>
</dbReference>
<feature type="compositionally biased region" description="Gly residues" evidence="5">
    <location>
        <begin position="369"/>
        <end position="378"/>
    </location>
</feature>
<feature type="compositionally biased region" description="Polar residues" evidence="5">
    <location>
        <begin position="635"/>
        <end position="645"/>
    </location>
</feature>
<feature type="compositionally biased region" description="Polar residues" evidence="5">
    <location>
        <begin position="239"/>
        <end position="264"/>
    </location>
</feature>
<feature type="transmembrane region" description="Helical" evidence="6">
    <location>
        <begin position="84"/>
        <end position="107"/>
    </location>
</feature>
<feature type="chain" id="PRO_5012214823" evidence="7">
    <location>
        <begin position="26"/>
        <end position="737"/>
    </location>
</feature>
<feature type="region of interest" description="Disordered" evidence="5">
    <location>
        <begin position="197"/>
        <end position="737"/>
    </location>
</feature>
<feature type="compositionally biased region" description="Basic and acidic residues" evidence="5">
    <location>
        <begin position="555"/>
        <end position="570"/>
    </location>
</feature>
<feature type="compositionally biased region" description="Polar residues" evidence="5">
    <location>
        <begin position="510"/>
        <end position="532"/>
    </location>
</feature>
<evidence type="ECO:0000313" key="9">
    <source>
        <dbReference type="Proteomes" id="UP000193144"/>
    </source>
</evidence>
<sequence length="737" mass="77516">MLRPATPLSILFFVAFVLLLLSTLSTPIIQGIPLATFQGVNFGVFGYCKGSDCDGPMIGYDTDRVFGKAADSDFSLPSATRHSLSSILIVHPVAALLTLICFSLAVAAHFHSPSHSPRYLLALLILTFPTLLVSLLAFLVDILLFVPHMAWGGWIVLAATIIIVASGVVTCAMRRTLVSRKARKRRIAENAEMNGQSYYANRTDLPPNDLPKAESPPPLSGDTMGSGPDKLPGFATFDLQKQNTQDDMTPLNPRNPSLKTNSSGGRDGQDRSQYPTRGPSGRGRQPVDQYGNPIPPLPTDAYAMQNIPRNGPSPGRGGAPPMYGRGRGGYGPPPRGGYGPPPRGGYGPPPRGGYGPPRGGMRGPPPPGWNGGGRGIGPGPGPGPMPGPGMMGRGQRGPPPGYNNDPYGQGAPQPREPSPYGQRGVSPAAPLQAPMPIGQAIEMDNRSGTPPSNPNQPFGLRDSDGDVQGMLALQQGGFAAQPPARRPSGPMSPTSQYTDDEQYVPARAGWNQNMTNPSDQTLQTTNSSNSRGLSPIQDSPVELPAQLSTVGVPRGDPRSSDYYEDVDPRFAEPANNNPPAPRFPSALIPGGSSSNPNLLNISNPSLNTSDPGLRRNSSYEDMPDGSRSPAASEASHFTSVSQRGVNPNWRPPPPGMGGPPLPGQYGPYNARRPMRQEDVILENNAANPDFTVPGAELGRGRGRGRGAPGGGRGMPGPSMVPGMGMGNPGRYPGANAI</sequence>